<feature type="compositionally biased region" description="Low complexity" evidence="2">
    <location>
        <begin position="33"/>
        <end position="44"/>
    </location>
</feature>
<keyword evidence="1" id="KW-0175">Coiled coil</keyword>
<protein>
    <submittedName>
        <fullName evidence="3">Uncharacterized protein</fullName>
    </submittedName>
</protein>
<sequence>MSFSFNPTNPQQTTSSISRISNTQQTMTPIPRTTTASSDSSDTSGWVVLSQSSLPVRQTEDSTPRTITAEIHNDVKEILQRLQRRQKEGEEAIAEYYSKGSGEKWV</sequence>
<proteinExistence type="predicted"/>
<dbReference type="EMBL" id="HF935439">
    <property type="protein sequence ID" value="CCX30348.1"/>
    <property type="molecule type" value="Genomic_DNA"/>
</dbReference>
<accession>U4LER7</accession>
<evidence type="ECO:0000256" key="1">
    <source>
        <dbReference type="SAM" id="Coils"/>
    </source>
</evidence>
<name>U4LER7_PYROM</name>
<organism evidence="3 4">
    <name type="scientific">Pyronema omphalodes (strain CBS 100304)</name>
    <name type="common">Pyronema confluens</name>
    <dbReference type="NCBI Taxonomy" id="1076935"/>
    <lineage>
        <taxon>Eukaryota</taxon>
        <taxon>Fungi</taxon>
        <taxon>Dikarya</taxon>
        <taxon>Ascomycota</taxon>
        <taxon>Pezizomycotina</taxon>
        <taxon>Pezizomycetes</taxon>
        <taxon>Pezizales</taxon>
        <taxon>Pyronemataceae</taxon>
        <taxon>Pyronema</taxon>
    </lineage>
</organism>
<evidence type="ECO:0000313" key="3">
    <source>
        <dbReference type="EMBL" id="CCX30348.1"/>
    </source>
</evidence>
<dbReference type="Proteomes" id="UP000018144">
    <property type="component" value="Unassembled WGS sequence"/>
</dbReference>
<feature type="compositionally biased region" description="Polar residues" evidence="2">
    <location>
        <begin position="1"/>
        <end position="32"/>
    </location>
</feature>
<gene>
    <name evidence="3" type="ORF">PCON_08545</name>
</gene>
<reference evidence="3 4" key="1">
    <citation type="journal article" date="2013" name="PLoS Genet.">
        <title>The genome and development-dependent transcriptomes of Pyronema confluens: a window into fungal evolution.</title>
        <authorList>
            <person name="Traeger S."/>
            <person name="Altegoer F."/>
            <person name="Freitag M."/>
            <person name="Gabaldon T."/>
            <person name="Kempken F."/>
            <person name="Kumar A."/>
            <person name="Marcet-Houben M."/>
            <person name="Poggeler S."/>
            <person name="Stajich J.E."/>
            <person name="Nowrousian M."/>
        </authorList>
    </citation>
    <scope>NUCLEOTIDE SEQUENCE [LARGE SCALE GENOMIC DNA]</scope>
    <source>
        <strain evidence="4">CBS 100304</strain>
        <tissue evidence="3">Vegetative mycelium</tissue>
    </source>
</reference>
<evidence type="ECO:0000313" key="4">
    <source>
        <dbReference type="Proteomes" id="UP000018144"/>
    </source>
</evidence>
<feature type="region of interest" description="Disordered" evidence="2">
    <location>
        <begin position="1"/>
        <end position="63"/>
    </location>
</feature>
<feature type="coiled-coil region" evidence="1">
    <location>
        <begin position="72"/>
        <end position="99"/>
    </location>
</feature>
<keyword evidence="4" id="KW-1185">Reference proteome</keyword>
<dbReference type="AlphaFoldDB" id="U4LER7"/>
<evidence type="ECO:0000256" key="2">
    <source>
        <dbReference type="SAM" id="MobiDB-lite"/>
    </source>
</evidence>